<evidence type="ECO:0000313" key="4">
    <source>
        <dbReference type="EMBL" id="TBX70979.1"/>
    </source>
</evidence>
<proteinExistence type="predicted"/>
<dbReference type="OrthoDB" id="8901262at2"/>
<sequence length="326" mass="35796">MKKIIVILIVLLVDSLNAQVINFPDPAFKAKLLQSDTNNFIAGGVKIDANGDGEITQTEALAVYFISIQTSENITDIMGIGYFINIQNFQLLSNMLQTADLSSLSNLKTLDLGANQLTSINLNGLSNLWFMNIGGNPLTSVNFSTLSALKIILIDNTEVTNLDFSNNHLFEQLRCYENPNLSWINIRNNHSQTFTQTTYNGCWNNPNLTSICVDDNEVVAAQNFLTNCGVTQPVSIVTDCSLKNNEPEINTLAIAPNPTDGKIFFSNQKGMFTTVSVVNQLGQLVISPFNCVQGDNSVDLSDLPKGVYFLLLEGIGIRKNAKVMKE</sequence>
<dbReference type="InterPro" id="IPR032675">
    <property type="entry name" value="LRR_dom_sf"/>
</dbReference>
<evidence type="ECO:0000256" key="1">
    <source>
        <dbReference type="ARBA" id="ARBA00022729"/>
    </source>
</evidence>
<evidence type="ECO:0000256" key="2">
    <source>
        <dbReference type="SAM" id="SignalP"/>
    </source>
</evidence>
<dbReference type="Gene3D" id="3.80.10.10">
    <property type="entry name" value="Ribonuclease Inhibitor"/>
    <property type="match status" value="1"/>
</dbReference>
<protein>
    <submittedName>
        <fullName evidence="4">T9SS type A sorting domain-containing protein</fullName>
    </submittedName>
</protein>
<evidence type="ECO:0000313" key="5">
    <source>
        <dbReference type="Proteomes" id="UP000293300"/>
    </source>
</evidence>
<accession>A0A4Q9Z9U6</accession>
<dbReference type="EMBL" id="SJPE01000001">
    <property type="protein sequence ID" value="TBX70979.1"/>
    <property type="molecule type" value="Genomic_DNA"/>
</dbReference>
<reference evidence="4 5" key="1">
    <citation type="submission" date="2019-02" db="EMBL/GenBank/DDBJ databases">
        <title>Flavobacterium sp. RD-2-33 isolated from forest soil.</title>
        <authorList>
            <person name="Chaudhary D.K."/>
        </authorList>
    </citation>
    <scope>NUCLEOTIDE SEQUENCE [LARGE SCALE GENOMIC DNA]</scope>
    <source>
        <strain evidence="4 5">RD-2-33</strain>
    </source>
</reference>
<feature type="domain" description="Secretion system C-terminal sorting" evidence="3">
    <location>
        <begin position="255"/>
        <end position="314"/>
    </location>
</feature>
<dbReference type="SUPFAM" id="SSF52058">
    <property type="entry name" value="L domain-like"/>
    <property type="match status" value="1"/>
</dbReference>
<gene>
    <name evidence="4" type="ORF">EZL74_00315</name>
</gene>
<dbReference type="AlphaFoldDB" id="A0A4Q9Z9U6"/>
<keyword evidence="1 2" id="KW-0732">Signal</keyword>
<feature type="signal peptide" evidence="2">
    <location>
        <begin position="1"/>
        <end position="18"/>
    </location>
</feature>
<organism evidence="4 5">
    <name type="scientific">Flavobacterium silvisoli</name>
    <dbReference type="NCBI Taxonomy" id="2529433"/>
    <lineage>
        <taxon>Bacteria</taxon>
        <taxon>Pseudomonadati</taxon>
        <taxon>Bacteroidota</taxon>
        <taxon>Flavobacteriia</taxon>
        <taxon>Flavobacteriales</taxon>
        <taxon>Flavobacteriaceae</taxon>
        <taxon>Flavobacterium</taxon>
    </lineage>
</organism>
<dbReference type="Pfam" id="PF18962">
    <property type="entry name" value="Por_Secre_tail"/>
    <property type="match status" value="1"/>
</dbReference>
<dbReference type="PROSITE" id="PS51450">
    <property type="entry name" value="LRR"/>
    <property type="match status" value="1"/>
</dbReference>
<dbReference type="InterPro" id="IPR001611">
    <property type="entry name" value="Leu-rich_rpt"/>
</dbReference>
<dbReference type="InterPro" id="IPR026444">
    <property type="entry name" value="Secre_tail"/>
</dbReference>
<dbReference type="RefSeq" id="WP_131474591.1">
    <property type="nucleotide sequence ID" value="NZ_SJPE01000001.1"/>
</dbReference>
<keyword evidence="5" id="KW-1185">Reference proteome</keyword>
<feature type="chain" id="PRO_5020726904" evidence="2">
    <location>
        <begin position="19"/>
        <end position="326"/>
    </location>
</feature>
<comment type="caution">
    <text evidence="4">The sequence shown here is derived from an EMBL/GenBank/DDBJ whole genome shotgun (WGS) entry which is preliminary data.</text>
</comment>
<dbReference type="Proteomes" id="UP000293300">
    <property type="component" value="Unassembled WGS sequence"/>
</dbReference>
<name>A0A4Q9Z9U6_9FLAO</name>
<dbReference type="NCBIfam" id="TIGR04183">
    <property type="entry name" value="Por_Secre_tail"/>
    <property type="match status" value="1"/>
</dbReference>
<evidence type="ECO:0000259" key="3">
    <source>
        <dbReference type="Pfam" id="PF18962"/>
    </source>
</evidence>